<keyword evidence="1" id="KW-0732">Signal</keyword>
<dbReference type="Proteomes" id="UP000326570">
    <property type="component" value="Unassembled WGS sequence"/>
</dbReference>
<evidence type="ECO:0000256" key="1">
    <source>
        <dbReference type="SAM" id="SignalP"/>
    </source>
</evidence>
<name>A0A5N1IR05_9BACT</name>
<comment type="caution">
    <text evidence="2">The sequence shown here is derived from an EMBL/GenBank/DDBJ whole genome shotgun (WGS) entry which is preliminary data.</text>
</comment>
<feature type="chain" id="PRO_5025053315" evidence="1">
    <location>
        <begin position="20"/>
        <end position="418"/>
    </location>
</feature>
<feature type="signal peptide" evidence="1">
    <location>
        <begin position="1"/>
        <end position="19"/>
    </location>
</feature>
<organism evidence="2 3">
    <name type="scientific">Adhaeribacter soli</name>
    <dbReference type="NCBI Taxonomy" id="2607655"/>
    <lineage>
        <taxon>Bacteria</taxon>
        <taxon>Pseudomonadati</taxon>
        <taxon>Bacteroidota</taxon>
        <taxon>Cytophagia</taxon>
        <taxon>Cytophagales</taxon>
        <taxon>Hymenobacteraceae</taxon>
        <taxon>Adhaeribacter</taxon>
    </lineage>
</organism>
<dbReference type="RefSeq" id="WP_150904880.1">
    <property type="nucleotide sequence ID" value="NZ_VTWT01000009.1"/>
</dbReference>
<accession>A0A5N1IR05</accession>
<protein>
    <submittedName>
        <fullName evidence="2">Tetratricopeptide repeat protein</fullName>
    </submittedName>
</protein>
<dbReference type="AlphaFoldDB" id="A0A5N1IR05"/>
<reference evidence="2 3" key="1">
    <citation type="submission" date="2019-09" db="EMBL/GenBank/DDBJ databases">
        <title>Genome sequence of Adhaeribacter sp. M2.</title>
        <authorList>
            <person name="Srinivasan S."/>
        </authorList>
    </citation>
    <scope>NUCLEOTIDE SEQUENCE [LARGE SCALE GENOMIC DNA]</scope>
    <source>
        <strain evidence="2 3">M2</strain>
    </source>
</reference>
<dbReference type="InterPro" id="IPR011990">
    <property type="entry name" value="TPR-like_helical_dom_sf"/>
</dbReference>
<dbReference type="SUPFAM" id="SSF48452">
    <property type="entry name" value="TPR-like"/>
    <property type="match status" value="1"/>
</dbReference>
<sequence length="418" mass="48723">MKQFFCALVFILSGFTAFAQTDSVNRKMEDSIMNTIYMDSVEILPQAKDIRGMLLLDKDIQNELGGAVDNLYNFKYALAEKQFKSLRRRYPNHPMPYFLMGLSQWWKIVPTNIRTKQYDEAFYAYMDTTITRAEKLYDENDKNFEAAFFLAAAYGFKARLHAERSDWRKATVASKNSLDYLQKSRVGNDLSPEFLFGEGLYNYYAVWISKNYPLLRPVLLFFPDGNKQLGLQQLKTVSDNGFYTGVESKFFLMKIYANEENNSAAALPISRFLAYKYPDNAYFQRFYARLVFLQGNFTETERISADILNKLSRNMAGYEAVSGRYAAYFLGYIYQNKHKDQQKARDYYQQCVNFAQQTGEEKSGYALYALLNLARIANDQKDLKTAKAHYERIKDIADKKSEPFKESKDWLKKNKKVK</sequence>
<evidence type="ECO:0000313" key="2">
    <source>
        <dbReference type="EMBL" id="KAA9327376.1"/>
    </source>
</evidence>
<dbReference type="EMBL" id="VTWT01000009">
    <property type="protein sequence ID" value="KAA9327376.1"/>
    <property type="molecule type" value="Genomic_DNA"/>
</dbReference>
<proteinExistence type="predicted"/>
<evidence type="ECO:0000313" key="3">
    <source>
        <dbReference type="Proteomes" id="UP000326570"/>
    </source>
</evidence>
<gene>
    <name evidence="2" type="ORF">F0P94_15795</name>
</gene>
<dbReference type="Gene3D" id="1.25.40.10">
    <property type="entry name" value="Tetratricopeptide repeat domain"/>
    <property type="match status" value="1"/>
</dbReference>
<keyword evidence="3" id="KW-1185">Reference proteome</keyword>